<dbReference type="EMBL" id="JMIH01000005">
    <property type="protein sequence ID" value="KEO75641.1"/>
    <property type="molecule type" value="Genomic_DNA"/>
</dbReference>
<evidence type="ECO:0000313" key="1">
    <source>
        <dbReference type="EMBL" id="KEO75641.1"/>
    </source>
</evidence>
<accession>A0A074L0A2</accession>
<name>A0A074L0A2_9BACT</name>
<evidence type="ECO:0000313" key="2">
    <source>
        <dbReference type="Proteomes" id="UP000027821"/>
    </source>
</evidence>
<dbReference type="Proteomes" id="UP000027821">
    <property type="component" value="Unassembled WGS sequence"/>
</dbReference>
<comment type="caution">
    <text evidence="1">The sequence shown here is derived from an EMBL/GenBank/DDBJ whole genome shotgun (WGS) entry which is preliminary data.</text>
</comment>
<dbReference type="OrthoDB" id="9911980at2"/>
<keyword evidence="2" id="KW-1185">Reference proteome</keyword>
<evidence type="ECO:0008006" key="3">
    <source>
        <dbReference type="Google" id="ProtNLM"/>
    </source>
</evidence>
<organism evidence="1 2">
    <name type="scientific">Anditalea andensis</name>
    <dbReference type="NCBI Taxonomy" id="1048983"/>
    <lineage>
        <taxon>Bacteria</taxon>
        <taxon>Pseudomonadati</taxon>
        <taxon>Bacteroidota</taxon>
        <taxon>Cytophagia</taxon>
        <taxon>Cytophagales</taxon>
        <taxon>Cytophagaceae</taxon>
        <taxon>Anditalea</taxon>
    </lineage>
</organism>
<gene>
    <name evidence="1" type="ORF">EL17_23745</name>
</gene>
<sequence>MRIIIFITVLFVFAACTTSSKSPVAVSYEGDTFSFELNRMEETGFTKISGQSSGEGFRQAIGELDNIFSQIWGDYQYRMDPQWKGKNFNFTLRFSEEEVVGDLFWKVAEVISRQSDIFIDLKGEETVYAQCLQVADQGLLASHIYQVKEGVEQSLNLSNAHLNTKGKTLLQLTEELNQVSASGFYLYDGADIGKYSFELDISSPEKLRQSLSFYGISLEGCQMKTEVVEIK</sequence>
<reference evidence="1 2" key="1">
    <citation type="submission" date="2014-04" db="EMBL/GenBank/DDBJ databases">
        <title>Characterization and application of a salt tolerant electro-active bacterium.</title>
        <authorList>
            <person name="Yang L."/>
            <person name="Wei S."/>
            <person name="Tay Q.X.M."/>
        </authorList>
    </citation>
    <scope>NUCLEOTIDE SEQUENCE [LARGE SCALE GENOMIC DNA]</scope>
    <source>
        <strain evidence="1 2">LY1</strain>
    </source>
</reference>
<dbReference type="RefSeq" id="WP_035069121.1">
    <property type="nucleotide sequence ID" value="NZ_JMIH01000005.1"/>
</dbReference>
<proteinExistence type="predicted"/>
<dbReference type="PROSITE" id="PS51257">
    <property type="entry name" value="PROKAR_LIPOPROTEIN"/>
    <property type="match status" value="1"/>
</dbReference>
<dbReference type="AlphaFoldDB" id="A0A074L0A2"/>
<protein>
    <recommendedName>
        <fullName evidence="3">Lipoprotein</fullName>
    </recommendedName>
</protein>